<dbReference type="EMBL" id="PNBA02000004">
    <property type="protein sequence ID" value="KAG6426092.1"/>
    <property type="molecule type" value="Genomic_DNA"/>
</dbReference>
<dbReference type="InterPro" id="IPR036388">
    <property type="entry name" value="WH-like_DNA-bd_sf"/>
</dbReference>
<reference evidence="8" key="1">
    <citation type="submission" date="2018-01" db="EMBL/GenBank/DDBJ databases">
        <authorList>
            <person name="Mao J.F."/>
        </authorList>
    </citation>
    <scope>NUCLEOTIDE SEQUENCE</scope>
    <source>
        <strain evidence="8">Huo1</strain>
        <tissue evidence="8">Leaf</tissue>
    </source>
</reference>
<sequence length="739" mass="82871">MAPSDSTILGAARQIGGEAGGDRGMVHNVVERRRLDRLLPQLLRLLLREAAAEEALVGRDPSRFGIGAPAGNVVGLGGPAEDGGPPIVGSAARIGLRRAGDSGGGDGGVAEGGQCSGHYFVENYSDAVIPEKTGFLEDLMVNGEATEAEDLMRRIAAAAHEAEDAIEVEAADRIHAAASTQQSPSFFHKVIQDMDYIMEKVVKIKEETGFIKSLPSPSPSLSPPPPLATASIISKEKHLVLDSVDGYKPLNILYLSYKYLPLCLKLCLLYLGICADYGVEMTELIKLWVAEGFIKPNKTQSLEEVAEGYIDDLVHRNLLFRSPLIVYRKTVKFSVHDLVRDLCMRISEKESLFCVERDQNGKRHVAVDKRSAMLYTRETVSHHRPIISRERWAAGRLRVLVRDIRRIDYTYPEVNSRLLYHEADKDDEYRDINPHDYWSVTYQLSSSISLLWSLQTIIVTEISDVVAPSEIWEMPQLRHIDISSVSIPSPAPSSNAVVLHYLQTLRDVEDLVFTEDVCKRIPNVKELEISQYFHERGEASSRYHLHDVGHLDKLEKLVYSCNGRKFLEGSARNLRLPSSLRELQLNSCKLDSCDVKILGSLPHLELLLLHKVAGQEWDFGEEEFDCLKHLSIHQCDDLICWIADSYTFPVLERLSLGSLSNFEEIPSDIGEIPTLKRISMYDCRESACISAVNILEEKEESFGHFGLRVEISFSKESEAEMLREKVEFRSKNLLISGFR</sequence>
<evidence type="ECO:0000313" key="8">
    <source>
        <dbReference type="EMBL" id="KAG6426092.1"/>
    </source>
</evidence>
<dbReference type="InterPro" id="IPR058922">
    <property type="entry name" value="WHD_DRP"/>
</dbReference>
<evidence type="ECO:0000256" key="3">
    <source>
        <dbReference type="ARBA" id="ARBA00022737"/>
    </source>
</evidence>
<dbReference type="InterPro" id="IPR032675">
    <property type="entry name" value="LRR_dom_sf"/>
</dbReference>
<keyword evidence="2" id="KW-0433">Leucine-rich repeat</keyword>
<reference evidence="8" key="2">
    <citation type="submission" date="2020-08" db="EMBL/GenBank/DDBJ databases">
        <title>Plant Genome Project.</title>
        <authorList>
            <person name="Zhang R.-G."/>
        </authorList>
    </citation>
    <scope>NUCLEOTIDE SEQUENCE</scope>
    <source>
        <strain evidence="8">Huo1</strain>
        <tissue evidence="8">Leaf</tissue>
    </source>
</reference>
<dbReference type="PANTHER" id="PTHR15140:SF33">
    <property type="entry name" value="LATE BLIGHT RESISTANCE PROTEIN HOMOLOG R1A-3 ISOFORM X1"/>
    <property type="match status" value="1"/>
</dbReference>
<protein>
    <recommendedName>
        <fullName evidence="7">Disease resistance protein winged helix domain-containing protein</fullName>
    </recommendedName>
</protein>
<evidence type="ECO:0000256" key="1">
    <source>
        <dbReference type="ARBA" id="ARBA00008894"/>
    </source>
</evidence>
<evidence type="ECO:0000256" key="5">
    <source>
        <dbReference type="ARBA" id="ARBA00022821"/>
    </source>
</evidence>
<dbReference type="Gene3D" id="1.10.10.10">
    <property type="entry name" value="Winged helix-like DNA-binding domain superfamily/Winged helix DNA-binding domain"/>
    <property type="match status" value="1"/>
</dbReference>
<evidence type="ECO:0000256" key="2">
    <source>
        <dbReference type="ARBA" id="ARBA00022614"/>
    </source>
</evidence>
<gene>
    <name evidence="8" type="ORF">SASPL_110306</name>
</gene>
<dbReference type="SUPFAM" id="SSF52058">
    <property type="entry name" value="L domain-like"/>
    <property type="match status" value="1"/>
</dbReference>
<keyword evidence="9" id="KW-1185">Reference proteome</keyword>
<accession>A0A8X9A1C6</accession>
<dbReference type="Proteomes" id="UP000298416">
    <property type="component" value="Unassembled WGS sequence"/>
</dbReference>
<keyword evidence="5" id="KW-0611">Plant defense</keyword>
<dbReference type="PANTHER" id="PTHR15140">
    <property type="entry name" value="TUBULIN-SPECIFIC CHAPERONE E"/>
    <property type="match status" value="1"/>
</dbReference>
<keyword evidence="3" id="KW-0677">Repeat</keyword>
<comment type="similarity">
    <text evidence="1">Belongs to the disease resistance NB-LRR family.</text>
</comment>
<keyword evidence="4" id="KW-0547">Nucleotide-binding</keyword>
<dbReference type="Pfam" id="PF23559">
    <property type="entry name" value="WHD_DRP"/>
    <property type="match status" value="1"/>
</dbReference>
<organism evidence="8">
    <name type="scientific">Salvia splendens</name>
    <name type="common">Scarlet sage</name>
    <dbReference type="NCBI Taxonomy" id="180675"/>
    <lineage>
        <taxon>Eukaryota</taxon>
        <taxon>Viridiplantae</taxon>
        <taxon>Streptophyta</taxon>
        <taxon>Embryophyta</taxon>
        <taxon>Tracheophyta</taxon>
        <taxon>Spermatophyta</taxon>
        <taxon>Magnoliopsida</taxon>
        <taxon>eudicotyledons</taxon>
        <taxon>Gunneridae</taxon>
        <taxon>Pentapetalae</taxon>
        <taxon>asterids</taxon>
        <taxon>lamiids</taxon>
        <taxon>Lamiales</taxon>
        <taxon>Lamiaceae</taxon>
        <taxon>Nepetoideae</taxon>
        <taxon>Mentheae</taxon>
        <taxon>Salviinae</taxon>
        <taxon>Salvia</taxon>
        <taxon>Salvia subgen. Calosphace</taxon>
        <taxon>core Calosphace</taxon>
    </lineage>
</organism>
<dbReference type="AlphaFoldDB" id="A0A8X9A1C6"/>
<proteinExistence type="inferred from homology"/>
<evidence type="ECO:0000313" key="9">
    <source>
        <dbReference type="Proteomes" id="UP000298416"/>
    </source>
</evidence>
<evidence type="ECO:0000256" key="6">
    <source>
        <dbReference type="ARBA" id="ARBA00022840"/>
    </source>
</evidence>
<evidence type="ECO:0000256" key="4">
    <source>
        <dbReference type="ARBA" id="ARBA00022741"/>
    </source>
</evidence>
<dbReference type="GO" id="GO:0006952">
    <property type="term" value="P:defense response"/>
    <property type="evidence" value="ECO:0007669"/>
    <property type="project" value="UniProtKB-KW"/>
</dbReference>
<name>A0A8X9A1C6_SALSN</name>
<evidence type="ECO:0000259" key="7">
    <source>
        <dbReference type="Pfam" id="PF23559"/>
    </source>
</evidence>
<dbReference type="GO" id="GO:0005524">
    <property type="term" value="F:ATP binding"/>
    <property type="evidence" value="ECO:0007669"/>
    <property type="project" value="UniProtKB-KW"/>
</dbReference>
<dbReference type="Gene3D" id="3.80.10.10">
    <property type="entry name" value="Ribonuclease Inhibitor"/>
    <property type="match status" value="1"/>
</dbReference>
<comment type="caution">
    <text evidence="8">The sequence shown here is derived from an EMBL/GenBank/DDBJ whole genome shotgun (WGS) entry which is preliminary data.</text>
</comment>
<dbReference type="Gene3D" id="1.20.5.4130">
    <property type="match status" value="1"/>
</dbReference>
<keyword evidence="6" id="KW-0067">ATP-binding</keyword>
<feature type="domain" description="Disease resistance protein winged helix" evidence="7">
    <location>
        <begin position="276"/>
        <end position="343"/>
    </location>
</feature>
<dbReference type="FunFam" id="1.10.10.10:FF:000322">
    <property type="entry name" value="Probable disease resistance protein At1g63360"/>
    <property type="match status" value="1"/>
</dbReference>